<dbReference type="EMBL" id="CP018154">
    <property type="protein sequence ID" value="APG62606.1"/>
    <property type="molecule type" value="Genomic_DNA"/>
</dbReference>
<evidence type="ECO:0000256" key="1">
    <source>
        <dbReference type="SAM" id="Phobius"/>
    </source>
</evidence>
<dbReference type="STRING" id="1913578.LPB140_07205"/>
<protein>
    <submittedName>
        <fullName evidence="2">Uncharacterized protein</fullName>
    </submittedName>
</protein>
<dbReference type="AlphaFoldDB" id="A0A1L3JBV1"/>
<proteinExistence type="predicted"/>
<sequence>MSVTTALISVHNFMQDGPESLSALNSIFSKTVVEEQIDQLIRLKFKRIFISVGQITSKLTDIIDKYQSGSVEIILIRSAQDLKEKIENQSFLLVGDSIIMEDNIINVYCLANNAKNKLFLLDSREENADFERLDLNNRWAGFALLQGDMLSNISDVADDWSLESMLVRIAMQRSISHQQLPNNLITNGHIVIVKNKNDIKSLAEKKFSKLKNTASSGIIFNAVTFFWSKHFEHLLILRPVKLALQILPILFLLCALSLAYFSYAEMALLATSLAGIILANMRLMNKLSNDKIDERLYNISLIILLFLIYFLLFNNDLLNIYFAIFLSYMTIAAIFVCHIKKEGYYHYIDPILLNICSIICAYFGFLLPFMMVIIAFIFSNLIWDNVKKHK</sequence>
<dbReference type="RefSeq" id="WP_072559256.1">
    <property type="nucleotide sequence ID" value="NZ_CP018154.1"/>
</dbReference>
<keyword evidence="1" id="KW-0812">Transmembrane</keyword>
<gene>
    <name evidence="2" type="ORF">LPB140_07205</name>
</gene>
<keyword evidence="1" id="KW-0472">Membrane</keyword>
<keyword evidence="1" id="KW-1133">Transmembrane helix</keyword>
<reference evidence="2 3" key="1">
    <citation type="submission" date="2016-11" db="EMBL/GenBank/DDBJ databases">
        <title>Sphingorhabdus sp. LPB0140, isolated from marine environment.</title>
        <authorList>
            <person name="Kim E."/>
            <person name="Yi H."/>
        </authorList>
    </citation>
    <scope>NUCLEOTIDE SEQUENCE [LARGE SCALE GENOMIC DNA]</scope>
    <source>
        <strain evidence="2 3">LPB0140</strain>
    </source>
</reference>
<dbReference type="KEGG" id="sphl:LPB140_07205"/>
<evidence type="ECO:0000313" key="2">
    <source>
        <dbReference type="EMBL" id="APG62606.1"/>
    </source>
</evidence>
<evidence type="ECO:0000313" key="3">
    <source>
        <dbReference type="Proteomes" id="UP000242561"/>
    </source>
</evidence>
<name>A0A1L3JBV1_9SPHN</name>
<feature type="transmembrane region" description="Helical" evidence="1">
    <location>
        <begin position="296"/>
        <end position="314"/>
    </location>
</feature>
<feature type="transmembrane region" description="Helical" evidence="1">
    <location>
        <begin position="320"/>
        <end position="339"/>
    </location>
</feature>
<feature type="transmembrane region" description="Helical" evidence="1">
    <location>
        <begin position="351"/>
        <end position="378"/>
    </location>
</feature>
<accession>A0A1L3JBV1</accession>
<dbReference type="Proteomes" id="UP000242561">
    <property type="component" value="Chromosome"/>
</dbReference>
<keyword evidence="3" id="KW-1185">Reference proteome</keyword>
<feature type="transmembrane region" description="Helical" evidence="1">
    <location>
        <begin position="242"/>
        <end position="261"/>
    </location>
</feature>
<dbReference type="OrthoDB" id="8477220at2"/>
<organism evidence="2 3">
    <name type="scientific">Sphingorhabdus lutea</name>
    <dbReference type="NCBI Taxonomy" id="1913578"/>
    <lineage>
        <taxon>Bacteria</taxon>
        <taxon>Pseudomonadati</taxon>
        <taxon>Pseudomonadota</taxon>
        <taxon>Alphaproteobacteria</taxon>
        <taxon>Sphingomonadales</taxon>
        <taxon>Sphingomonadaceae</taxon>
        <taxon>Sphingorhabdus</taxon>
    </lineage>
</organism>